<dbReference type="InterPro" id="IPR050683">
    <property type="entry name" value="Bact_Polysacc_Export_ATP-bd"/>
</dbReference>
<dbReference type="EMBL" id="BJYZ01000006">
    <property type="protein sequence ID" value="GEO37422.1"/>
    <property type="molecule type" value="Genomic_DNA"/>
</dbReference>
<dbReference type="AlphaFoldDB" id="A0A512DLR7"/>
<dbReference type="InterPro" id="IPR015860">
    <property type="entry name" value="ABC_transpr_TagH-like"/>
</dbReference>
<dbReference type="InterPro" id="IPR017871">
    <property type="entry name" value="ABC_transporter-like_CS"/>
</dbReference>
<dbReference type="GO" id="GO:0005524">
    <property type="term" value="F:ATP binding"/>
    <property type="evidence" value="ECO:0007669"/>
    <property type="project" value="UniProtKB-KW"/>
</dbReference>
<evidence type="ECO:0000259" key="5">
    <source>
        <dbReference type="PROSITE" id="PS50893"/>
    </source>
</evidence>
<comment type="similarity">
    <text evidence="1">Belongs to the ABC transporter superfamily.</text>
</comment>
<keyword evidence="2" id="KW-0813">Transport</keyword>
<name>A0A512DLR7_9PROT</name>
<gene>
    <name evidence="6" type="ORF">SAE02_15700</name>
</gene>
<proteinExistence type="inferred from homology"/>
<protein>
    <recommendedName>
        <fullName evidence="5">ABC transporter domain-containing protein</fullName>
    </recommendedName>
</protein>
<evidence type="ECO:0000313" key="6">
    <source>
        <dbReference type="EMBL" id="GEO37422.1"/>
    </source>
</evidence>
<accession>A0A512DLR7</accession>
<reference evidence="6 7" key="1">
    <citation type="submission" date="2019-07" db="EMBL/GenBank/DDBJ databases">
        <title>Whole genome shotgun sequence of Skermanella aerolata NBRC 106429.</title>
        <authorList>
            <person name="Hosoyama A."/>
            <person name="Uohara A."/>
            <person name="Ohji S."/>
            <person name="Ichikawa N."/>
        </authorList>
    </citation>
    <scope>NUCLEOTIDE SEQUENCE [LARGE SCALE GENOMIC DNA]</scope>
    <source>
        <strain evidence="6 7">NBRC 106429</strain>
    </source>
</reference>
<dbReference type="SUPFAM" id="SSF52540">
    <property type="entry name" value="P-loop containing nucleoside triphosphate hydrolases"/>
    <property type="match status" value="1"/>
</dbReference>
<dbReference type="RefSeq" id="WP_052830898.1">
    <property type="nucleotide sequence ID" value="NZ_BJYZ01000006.1"/>
</dbReference>
<dbReference type="Pfam" id="PF00005">
    <property type="entry name" value="ABC_tran"/>
    <property type="match status" value="1"/>
</dbReference>
<evidence type="ECO:0000256" key="3">
    <source>
        <dbReference type="ARBA" id="ARBA00022741"/>
    </source>
</evidence>
<dbReference type="PROSITE" id="PS50893">
    <property type="entry name" value="ABC_TRANSPORTER_2"/>
    <property type="match status" value="1"/>
</dbReference>
<evidence type="ECO:0000256" key="1">
    <source>
        <dbReference type="ARBA" id="ARBA00005417"/>
    </source>
</evidence>
<dbReference type="InterPro" id="IPR027417">
    <property type="entry name" value="P-loop_NTPase"/>
</dbReference>
<evidence type="ECO:0000256" key="2">
    <source>
        <dbReference type="ARBA" id="ARBA00022448"/>
    </source>
</evidence>
<organism evidence="6 7">
    <name type="scientific">Skermanella aerolata</name>
    <dbReference type="NCBI Taxonomy" id="393310"/>
    <lineage>
        <taxon>Bacteria</taxon>
        <taxon>Pseudomonadati</taxon>
        <taxon>Pseudomonadota</taxon>
        <taxon>Alphaproteobacteria</taxon>
        <taxon>Rhodospirillales</taxon>
        <taxon>Azospirillaceae</taxon>
        <taxon>Skermanella</taxon>
    </lineage>
</organism>
<feature type="domain" description="ABC transporter" evidence="5">
    <location>
        <begin position="55"/>
        <end position="286"/>
    </location>
</feature>
<dbReference type="Proteomes" id="UP000321523">
    <property type="component" value="Unassembled WGS sequence"/>
</dbReference>
<dbReference type="InterPro" id="IPR003439">
    <property type="entry name" value="ABC_transporter-like_ATP-bd"/>
</dbReference>
<dbReference type="PANTHER" id="PTHR46743:SF2">
    <property type="entry name" value="TEICHOIC ACIDS EXPORT ATP-BINDING PROTEIN TAGH"/>
    <property type="match status" value="1"/>
</dbReference>
<dbReference type="GO" id="GO:0140359">
    <property type="term" value="F:ABC-type transporter activity"/>
    <property type="evidence" value="ECO:0007669"/>
    <property type="project" value="InterPro"/>
</dbReference>
<keyword evidence="7" id="KW-1185">Reference proteome</keyword>
<dbReference type="OrthoDB" id="9778870at2"/>
<comment type="caution">
    <text evidence="6">The sequence shown here is derived from an EMBL/GenBank/DDBJ whole genome shotgun (WGS) entry which is preliminary data.</text>
</comment>
<dbReference type="PROSITE" id="PS00211">
    <property type="entry name" value="ABC_TRANSPORTER_1"/>
    <property type="match status" value="1"/>
</dbReference>
<sequence>MDFDITAPAGAVDEQDGDDSVNIMAPTAFEQLMAQRDTEVHTSNASVSLDRVDVIFGQHVYRTVKGVLVGMLRGTPKEVMTGRKVLDAIDLKVSPGDRLGIVGHNGSGKTTLLKVIAGILPPVHGTRNVAGSIAPVIAQGLGFEPDLPLRLNIKLGLAYSNRLPQHSRDLEDAILDFAELTEFADAQFQTLSSGMQARLTFATSLFQTPDILILDEVFATGDANFVRKSQAAMMEHIERTPIVILVSHSAGLIRDVCNRSILLDHGRMVEDGPTDKILDIYAQRYG</sequence>
<dbReference type="GO" id="GO:0016020">
    <property type="term" value="C:membrane"/>
    <property type="evidence" value="ECO:0007669"/>
    <property type="project" value="InterPro"/>
</dbReference>
<dbReference type="GO" id="GO:0016887">
    <property type="term" value="F:ATP hydrolysis activity"/>
    <property type="evidence" value="ECO:0007669"/>
    <property type="project" value="InterPro"/>
</dbReference>
<evidence type="ECO:0000313" key="7">
    <source>
        <dbReference type="Proteomes" id="UP000321523"/>
    </source>
</evidence>
<dbReference type="Gene3D" id="3.40.50.300">
    <property type="entry name" value="P-loop containing nucleotide triphosphate hydrolases"/>
    <property type="match status" value="1"/>
</dbReference>
<dbReference type="InterPro" id="IPR003593">
    <property type="entry name" value="AAA+_ATPase"/>
</dbReference>
<evidence type="ECO:0000256" key="4">
    <source>
        <dbReference type="ARBA" id="ARBA00022840"/>
    </source>
</evidence>
<keyword evidence="4" id="KW-0067">ATP-binding</keyword>
<dbReference type="CDD" id="cd03220">
    <property type="entry name" value="ABC_KpsT_Wzt"/>
    <property type="match status" value="1"/>
</dbReference>
<dbReference type="SMART" id="SM00382">
    <property type="entry name" value="AAA"/>
    <property type="match status" value="1"/>
</dbReference>
<keyword evidence="3" id="KW-0547">Nucleotide-binding</keyword>
<dbReference type="PANTHER" id="PTHR46743">
    <property type="entry name" value="TEICHOIC ACIDS EXPORT ATP-BINDING PROTEIN TAGH"/>
    <property type="match status" value="1"/>
</dbReference>